<evidence type="ECO:0000313" key="1">
    <source>
        <dbReference type="EMBL" id="KAH6655766.1"/>
    </source>
</evidence>
<keyword evidence="2" id="KW-1185">Reference proteome</keyword>
<dbReference type="EMBL" id="JAGPXC010000003">
    <property type="protein sequence ID" value="KAH6655766.1"/>
    <property type="molecule type" value="Genomic_DNA"/>
</dbReference>
<proteinExistence type="predicted"/>
<dbReference type="Proteomes" id="UP000758603">
    <property type="component" value="Unassembled WGS sequence"/>
</dbReference>
<accession>A0A9P8UPJ8</accession>
<reference evidence="1" key="1">
    <citation type="journal article" date="2021" name="Nat. Commun.">
        <title>Genetic determinants of endophytism in the Arabidopsis root mycobiome.</title>
        <authorList>
            <person name="Mesny F."/>
            <person name="Miyauchi S."/>
            <person name="Thiergart T."/>
            <person name="Pickel B."/>
            <person name="Atanasova L."/>
            <person name="Karlsson M."/>
            <person name="Huettel B."/>
            <person name="Barry K.W."/>
            <person name="Haridas S."/>
            <person name="Chen C."/>
            <person name="Bauer D."/>
            <person name="Andreopoulos W."/>
            <person name="Pangilinan J."/>
            <person name="LaButti K."/>
            <person name="Riley R."/>
            <person name="Lipzen A."/>
            <person name="Clum A."/>
            <person name="Drula E."/>
            <person name="Henrissat B."/>
            <person name="Kohler A."/>
            <person name="Grigoriev I.V."/>
            <person name="Martin F.M."/>
            <person name="Hacquard S."/>
        </authorList>
    </citation>
    <scope>NUCLEOTIDE SEQUENCE</scope>
    <source>
        <strain evidence="1">MPI-SDFR-AT-0073</strain>
    </source>
</reference>
<organism evidence="1 2">
    <name type="scientific">Truncatella angustata</name>
    <dbReference type="NCBI Taxonomy" id="152316"/>
    <lineage>
        <taxon>Eukaryota</taxon>
        <taxon>Fungi</taxon>
        <taxon>Dikarya</taxon>
        <taxon>Ascomycota</taxon>
        <taxon>Pezizomycotina</taxon>
        <taxon>Sordariomycetes</taxon>
        <taxon>Xylariomycetidae</taxon>
        <taxon>Amphisphaeriales</taxon>
        <taxon>Sporocadaceae</taxon>
        <taxon>Truncatella</taxon>
    </lineage>
</organism>
<dbReference type="AlphaFoldDB" id="A0A9P8UPJ8"/>
<gene>
    <name evidence="1" type="ORF">BKA67DRAFT_534682</name>
</gene>
<evidence type="ECO:0000313" key="2">
    <source>
        <dbReference type="Proteomes" id="UP000758603"/>
    </source>
</evidence>
<comment type="caution">
    <text evidence="1">The sequence shown here is derived from an EMBL/GenBank/DDBJ whole genome shotgun (WGS) entry which is preliminary data.</text>
</comment>
<dbReference type="RefSeq" id="XP_045960031.1">
    <property type="nucleotide sequence ID" value="XM_046099903.1"/>
</dbReference>
<dbReference type="GeneID" id="70128795"/>
<protein>
    <submittedName>
        <fullName evidence="1">Uncharacterized protein</fullName>
    </submittedName>
</protein>
<sequence>MAESASISPQYDFTYSDSISERLRVSINNFEIANAEQRSMIFPTIRNDCALLQHEIGLLQARINAPSANDDVQCFANQIAAAHGFDTLDVMINYSASTELRHSNIIRLSLNDTRECTWELMWFKSVVSNGVTRYELRLRAAEQDIFVFSIRNITVH</sequence>
<name>A0A9P8UPJ8_9PEZI</name>